<name>A0A7J7KJ36_BUGNE</name>
<accession>A0A7J7KJ36</accession>
<gene>
    <name evidence="2" type="ORF">EB796_004248</name>
</gene>
<evidence type="ECO:0000256" key="1">
    <source>
        <dbReference type="SAM" id="MobiDB-lite"/>
    </source>
</evidence>
<comment type="caution">
    <text evidence="2">The sequence shown here is derived from an EMBL/GenBank/DDBJ whole genome shotgun (WGS) entry which is preliminary data.</text>
</comment>
<organism evidence="2 3">
    <name type="scientific">Bugula neritina</name>
    <name type="common">Brown bryozoan</name>
    <name type="synonym">Sertularia neritina</name>
    <dbReference type="NCBI Taxonomy" id="10212"/>
    <lineage>
        <taxon>Eukaryota</taxon>
        <taxon>Metazoa</taxon>
        <taxon>Spiralia</taxon>
        <taxon>Lophotrochozoa</taxon>
        <taxon>Bryozoa</taxon>
        <taxon>Gymnolaemata</taxon>
        <taxon>Cheilostomatida</taxon>
        <taxon>Flustrina</taxon>
        <taxon>Buguloidea</taxon>
        <taxon>Bugulidae</taxon>
        <taxon>Bugula</taxon>
    </lineage>
</organism>
<dbReference type="GO" id="GO:0055037">
    <property type="term" value="C:recycling endosome"/>
    <property type="evidence" value="ECO:0007669"/>
    <property type="project" value="TreeGrafter"/>
</dbReference>
<dbReference type="GO" id="GO:0005802">
    <property type="term" value="C:trans-Golgi network"/>
    <property type="evidence" value="ECO:0007669"/>
    <property type="project" value="InterPro"/>
</dbReference>
<reference evidence="2" key="1">
    <citation type="submission" date="2020-06" db="EMBL/GenBank/DDBJ databases">
        <title>Draft genome of Bugula neritina, a colonial animal packing powerful symbionts and potential medicines.</title>
        <authorList>
            <person name="Rayko M."/>
        </authorList>
    </citation>
    <scope>NUCLEOTIDE SEQUENCE [LARGE SCALE GENOMIC DNA]</scope>
    <source>
        <strain evidence="2">Kwan_BN1</strain>
    </source>
</reference>
<protein>
    <submittedName>
        <fullName evidence="2">KIAA1468</fullName>
    </submittedName>
</protein>
<feature type="region of interest" description="Disordered" evidence="1">
    <location>
        <begin position="108"/>
        <end position="133"/>
    </location>
</feature>
<dbReference type="EMBL" id="VXIV02000571">
    <property type="protein sequence ID" value="KAF6037426.1"/>
    <property type="molecule type" value="Genomic_DNA"/>
</dbReference>
<dbReference type="InterPro" id="IPR040362">
    <property type="entry name" value="RELCH"/>
</dbReference>
<dbReference type="AlphaFoldDB" id="A0A7J7KJ36"/>
<dbReference type="PANTHER" id="PTHR32059">
    <property type="entry name" value="RAB11-BINDING PROTEIN RELCH"/>
    <property type="match status" value="1"/>
</dbReference>
<proteinExistence type="predicted"/>
<dbReference type="Proteomes" id="UP000593567">
    <property type="component" value="Unassembled WGS sequence"/>
</dbReference>
<keyword evidence="3" id="KW-1185">Reference proteome</keyword>
<dbReference type="OrthoDB" id="1695393at2759"/>
<evidence type="ECO:0000313" key="2">
    <source>
        <dbReference type="EMBL" id="KAF6037426.1"/>
    </source>
</evidence>
<sequence>MLLSMISTFSRIGPNIEPQFREEVVISQLARWSMENNSCGDTNLRKTVALALIDAYCALYCCFISTSITQDSFLPGLKSLQLDLKELGLEGGAVIGSMVSEIQHKLEGASASPSRVSEGTTPATSSPSTEPHLAKSSKSLMNKIMDKSASTKMSSFSLSENESGGRVRPTFIVSQDRKCNYLLFSHVIFVFIANISNGIVLDVKFTCICAVFII</sequence>
<evidence type="ECO:0000313" key="3">
    <source>
        <dbReference type="Proteomes" id="UP000593567"/>
    </source>
</evidence>
<dbReference type="PANTHER" id="PTHR32059:SF0">
    <property type="entry name" value="RAB11-BINDING PROTEIN RELCH"/>
    <property type="match status" value="1"/>
</dbReference>
<dbReference type="GO" id="GO:0032367">
    <property type="term" value="P:intracellular cholesterol transport"/>
    <property type="evidence" value="ECO:0007669"/>
    <property type="project" value="InterPro"/>
</dbReference>
<feature type="compositionally biased region" description="Low complexity" evidence="1">
    <location>
        <begin position="117"/>
        <end position="131"/>
    </location>
</feature>